<evidence type="ECO:0000313" key="3">
    <source>
        <dbReference type="Proteomes" id="UP000799753"/>
    </source>
</evidence>
<feature type="compositionally biased region" description="Low complexity" evidence="1">
    <location>
        <begin position="306"/>
        <end position="318"/>
    </location>
</feature>
<gene>
    <name evidence="2" type="ORF">P280DRAFT_545739</name>
</gene>
<organism evidence="2 3">
    <name type="scientific">Massarina eburnea CBS 473.64</name>
    <dbReference type="NCBI Taxonomy" id="1395130"/>
    <lineage>
        <taxon>Eukaryota</taxon>
        <taxon>Fungi</taxon>
        <taxon>Dikarya</taxon>
        <taxon>Ascomycota</taxon>
        <taxon>Pezizomycotina</taxon>
        <taxon>Dothideomycetes</taxon>
        <taxon>Pleosporomycetidae</taxon>
        <taxon>Pleosporales</taxon>
        <taxon>Massarineae</taxon>
        <taxon>Massarinaceae</taxon>
        <taxon>Massarina</taxon>
    </lineage>
</organism>
<feature type="compositionally biased region" description="Polar residues" evidence="1">
    <location>
        <begin position="55"/>
        <end position="65"/>
    </location>
</feature>
<dbReference type="OrthoDB" id="10676225at2759"/>
<dbReference type="AlphaFoldDB" id="A0A6A6SE78"/>
<evidence type="ECO:0000313" key="2">
    <source>
        <dbReference type="EMBL" id="KAF2645830.1"/>
    </source>
</evidence>
<keyword evidence="3" id="KW-1185">Reference proteome</keyword>
<feature type="region of interest" description="Disordered" evidence="1">
    <location>
        <begin position="245"/>
        <end position="431"/>
    </location>
</feature>
<feature type="compositionally biased region" description="Basic and acidic residues" evidence="1">
    <location>
        <begin position="386"/>
        <end position="408"/>
    </location>
</feature>
<feature type="region of interest" description="Disordered" evidence="1">
    <location>
        <begin position="30"/>
        <end position="68"/>
    </location>
</feature>
<accession>A0A6A6SE78</accession>
<feature type="compositionally biased region" description="Basic and acidic residues" evidence="1">
    <location>
        <begin position="348"/>
        <end position="366"/>
    </location>
</feature>
<feature type="compositionally biased region" description="Low complexity" evidence="1">
    <location>
        <begin position="245"/>
        <end position="264"/>
    </location>
</feature>
<sequence>MGHFNHPRSSDSIVDFEHAAALKELQELTMTEREWVSPQEPSTTDVDPRPPSLRASRSNSRGSQRSLRHATEQLAVLDNEAEAESQHNGTAEFTVFRDEGEIEEQNDVRKKFAVFKDQHTATQTKHVSPLQPLQTEKAGVVGLHARAKSESSIKKARAVTAGCFRDVEMDVATGQNTAPRHADEDVLDDVRNQPAPPHDFINELCRINDQRAQLLLQLQALDHQERFILSQLVDKTIPSLSISMNSSRSASMARLGTSTTSPLSPTTPTPNPIEMFSLSKPSRIPHKEKLSKPQLPRPVSAPPRSTPSKPRPSSASKRVPLKDKTADESLASVTESIYVSQRLSAVTEGREPANRKSAKKGREQPPRDVGPTLTRDWRGRSAKVPTKFEADEKEEKPKSTVQKKEKAQKTPVRGPSGALLPYTVARKKWEF</sequence>
<evidence type="ECO:0000256" key="1">
    <source>
        <dbReference type="SAM" id="MobiDB-lite"/>
    </source>
</evidence>
<feature type="compositionally biased region" description="Polar residues" evidence="1">
    <location>
        <begin position="331"/>
        <end position="344"/>
    </location>
</feature>
<dbReference type="EMBL" id="MU006777">
    <property type="protein sequence ID" value="KAF2645830.1"/>
    <property type="molecule type" value="Genomic_DNA"/>
</dbReference>
<protein>
    <submittedName>
        <fullName evidence="2">Uncharacterized protein</fullName>
    </submittedName>
</protein>
<feature type="compositionally biased region" description="Pro residues" evidence="1">
    <location>
        <begin position="295"/>
        <end position="305"/>
    </location>
</feature>
<proteinExistence type="predicted"/>
<name>A0A6A6SE78_9PLEO</name>
<reference evidence="2" key="1">
    <citation type="journal article" date="2020" name="Stud. Mycol.">
        <title>101 Dothideomycetes genomes: a test case for predicting lifestyles and emergence of pathogens.</title>
        <authorList>
            <person name="Haridas S."/>
            <person name="Albert R."/>
            <person name="Binder M."/>
            <person name="Bloem J."/>
            <person name="Labutti K."/>
            <person name="Salamov A."/>
            <person name="Andreopoulos B."/>
            <person name="Baker S."/>
            <person name="Barry K."/>
            <person name="Bills G."/>
            <person name="Bluhm B."/>
            <person name="Cannon C."/>
            <person name="Castanera R."/>
            <person name="Culley D."/>
            <person name="Daum C."/>
            <person name="Ezra D."/>
            <person name="Gonzalez J."/>
            <person name="Henrissat B."/>
            <person name="Kuo A."/>
            <person name="Liang C."/>
            <person name="Lipzen A."/>
            <person name="Lutzoni F."/>
            <person name="Magnuson J."/>
            <person name="Mondo S."/>
            <person name="Nolan M."/>
            <person name="Ohm R."/>
            <person name="Pangilinan J."/>
            <person name="Park H.-J."/>
            <person name="Ramirez L."/>
            <person name="Alfaro M."/>
            <person name="Sun H."/>
            <person name="Tritt A."/>
            <person name="Yoshinaga Y."/>
            <person name="Zwiers L.-H."/>
            <person name="Turgeon B."/>
            <person name="Goodwin S."/>
            <person name="Spatafora J."/>
            <person name="Crous P."/>
            <person name="Grigoriev I."/>
        </authorList>
    </citation>
    <scope>NUCLEOTIDE SEQUENCE</scope>
    <source>
        <strain evidence="2">CBS 473.64</strain>
    </source>
</reference>
<dbReference type="Proteomes" id="UP000799753">
    <property type="component" value="Unassembled WGS sequence"/>
</dbReference>